<dbReference type="EMBL" id="LRBP01000017">
    <property type="protein sequence ID" value="OII73057.1"/>
    <property type="molecule type" value="Genomic_DNA"/>
</dbReference>
<dbReference type="AlphaFoldDB" id="A0A1J4MFS4"/>
<protein>
    <submittedName>
        <fullName evidence="1">Uncharacterized protein</fullName>
    </submittedName>
</protein>
<dbReference type="VEuPathDB" id="CryptoDB:cubi_02288"/>
<gene>
    <name evidence="1" type="ORF">cubi_02288</name>
</gene>
<keyword evidence="2" id="KW-1185">Reference proteome</keyword>
<organism evidence="1 2">
    <name type="scientific">Cryptosporidium ubiquitum</name>
    <dbReference type="NCBI Taxonomy" id="857276"/>
    <lineage>
        <taxon>Eukaryota</taxon>
        <taxon>Sar</taxon>
        <taxon>Alveolata</taxon>
        <taxon>Apicomplexa</taxon>
        <taxon>Conoidasida</taxon>
        <taxon>Coccidia</taxon>
        <taxon>Eucoccidiorida</taxon>
        <taxon>Eimeriorina</taxon>
        <taxon>Cryptosporidiidae</taxon>
        <taxon>Cryptosporidium</taxon>
    </lineage>
</organism>
<comment type="caution">
    <text evidence="1">The sequence shown here is derived from an EMBL/GenBank/DDBJ whole genome shotgun (WGS) entry which is preliminary data.</text>
</comment>
<proteinExistence type="predicted"/>
<dbReference type="Proteomes" id="UP000186176">
    <property type="component" value="Unassembled WGS sequence"/>
</dbReference>
<sequence length="94" mass="11250">MKQRELNKEIYRTYHCFSEQKSSELSGKSAPKEGLPNISIYQAQMFRSKQFNAALRETIEMNFKYKLNKLNQYKKEMNSSMLQKNDNYVRKLNV</sequence>
<accession>A0A1J4MFS4</accession>
<dbReference type="GeneID" id="39979079"/>
<name>A0A1J4MFS4_9CRYT</name>
<dbReference type="RefSeq" id="XP_028874421.1">
    <property type="nucleotide sequence ID" value="XM_029019300.1"/>
</dbReference>
<evidence type="ECO:0000313" key="1">
    <source>
        <dbReference type="EMBL" id="OII73057.1"/>
    </source>
</evidence>
<evidence type="ECO:0000313" key="2">
    <source>
        <dbReference type="Proteomes" id="UP000186176"/>
    </source>
</evidence>
<reference evidence="1 2" key="1">
    <citation type="submission" date="2016-10" db="EMBL/GenBank/DDBJ databases">
        <title>Reductive evolution of mitochondrial metabolism and differential evolution of invasion-related proteins in Cryptosporidium.</title>
        <authorList>
            <person name="Liu S."/>
            <person name="Roellig D.M."/>
            <person name="Guo Y."/>
            <person name="Li N."/>
            <person name="Frace M.A."/>
            <person name="Tang K."/>
            <person name="Zhang L."/>
            <person name="Feng Y."/>
            <person name="Xiao L."/>
        </authorList>
    </citation>
    <scope>NUCLEOTIDE SEQUENCE [LARGE SCALE GENOMIC DNA]</scope>
    <source>
        <strain evidence="1">39726</strain>
    </source>
</reference>